<dbReference type="NCBIfam" id="NF001808">
    <property type="entry name" value="PRK00522.1"/>
    <property type="match status" value="1"/>
</dbReference>
<organism evidence="5 7">
    <name type="scientific">Sanguibacteroides justesenii</name>
    <dbReference type="NCBI Taxonomy" id="1547597"/>
    <lineage>
        <taxon>Bacteria</taxon>
        <taxon>Pseudomonadati</taxon>
        <taxon>Bacteroidota</taxon>
        <taxon>Bacteroidia</taxon>
        <taxon>Bacteroidales</taxon>
        <taxon>Porphyromonadaceae</taxon>
        <taxon>Sanguibacteroides</taxon>
    </lineage>
</organism>
<keyword evidence="2" id="KW-0676">Redox-active center</keyword>
<dbReference type="Proteomes" id="UP000031937">
    <property type="component" value="Unassembled WGS sequence"/>
</dbReference>
<dbReference type="PANTHER" id="PTHR43110:SF1">
    <property type="entry name" value="THIOL PEROXIDASE"/>
    <property type="match status" value="1"/>
</dbReference>
<dbReference type="InterPro" id="IPR013766">
    <property type="entry name" value="Thioredoxin_domain"/>
</dbReference>
<evidence type="ECO:0000259" key="3">
    <source>
        <dbReference type="PROSITE" id="PS51352"/>
    </source>
</evidence>
<feature type="domain" description="Thioredoxin" evidence="3">
    <location>
        <begin position="4"/>
        <end position="169"/>
    </location>
</feature>
<reference evidence="4 6" key="2">
    <citation type="submission" date="2014-07" db="EMBL/GenBank/DDBJ databases">
        <title>Porphyromonadaceae bacterium OUH 334697 = ATCC BAA-2682 = DSM 28341 draft genome.</title>
        <authorList>
            <person name="Sydenham T.V."/>
            <person name="Hasman H."/>
            <person name="Justesen U.S."/>
        </authorList>
    </citation>
    <scope>NUCLEOTIDE SEQUENCE [LARGE SCALE GENOMIC DNA]</scope>
    <source>
        <strain evidence="4 6">OUH 334697</strain>
    </source>
</reference>
<gene>
    <name evidence="5" type="ORF">BA92_06845</name>
    <name evidence="4" type="ORF">IE90_12440</name>
</gene>
<dbReference type="Pfam" id="PF08534">
    <property type="entry name" value="Redoxin"/>
    <property type="match status" value="1"/>
</dbReference>
<proteinExistence type="predicted"/>
<accession>A0A0C3ME73</accession>
<evidence type="ECO:0000256" key="1">
    <source>
        <dbReference type="ARBA" id="ARBA00023157"/>
    </source>
</evidence>
<dbReference type="InterPro" id="IPR050455">
    <property type="entry name" value="Tpx_Peroxidase_subfamily"/>
</dbReference>
<dbReference type="InterPro" id="IPR036249">
    <property type="entry name" value="Thioredoxin-like_sf"/>
</dbReference>
<dbReference type="GO" id="GO:0008379">
    <property type="term" value="F:thioredoxin peroxidase activity"/>
    <property type="evidence" value="ECO:0007669"/>
    <property type="project" value="InterPro"/>
</dbReference>
<keyword evidence="7" id="KW-1185">Reference proteome</keyword>
<dbReference type="InterPro" id="IPR013740">
    <property type="entry name" value="Redoxin"/>
</dbReference>
<dbReference type="RefSeq" id="WP_041504156.1">
    <property type="nucleotide sequence ID" value="NZ_JPIT01000032.1"/>
</dbReference>
<name>A0A0C3ME73_9PORP</name>
<dbReference type="Proteomes" id="UP000031980">
    <property type="component" value="Unassembled WGS sequence"/>
</dbReference>
<sequence length="169" mass="19287">MNRIAVTMKGKPITLIGKTTRKGEEALRFYGMGRQLETISLEDFKNKNVLITSFLSVDIPACAAQLHRLDNIAKSLGKDLMIVAISCDLPYAQERFCEIEGIRNITMLSDYRDIDFGLKYGFLIDELRLLTQGIVIISKERKIKYVEYVPEVTQELSYDKLLAALEFLE</sequence>
<dbReference type="AlphaFoldDB" id="A0A0C3ME73"/>
<evidence type="ECO:0000313" key="6">
    <source>
        <dbReference type="Proteomes" id="UP000031937"/>
    </source>
</evidence>
<dbReference type="Gene3D" id="3.40.30.10">
    <property type="entry name" value="Glutaredoxin"/>
    <property type="match status" value="1"/>
</dbReference>
<protein>
    <submittedName>
        <fullName evidence="5">Redoxin</fullName>
    </submittedName>
</protein>
<dbReference type="OrthoDB" id="9781543at2"/>
<evidence type="ECO:0000313" key="7">
    <source>
        <dbReference type="Proteomes" id="UP000031980"/>
    </source>
</evidence>
<dbReference type="SUPFAM" id="SSF52833">
    <property type="entry name" value="Thioredoxin-like"/>
    <property type="match status" value="1"/>
</dbReference>
<evidence type="ECO:0000256" key="2">
    <source>
        <dbReference type="ARBA" id="ARBA00023284"/>
    </source>
</evidence>
<keyword evidence="1" id="KW-1015">Disulfide bond</keyword>
<dbReference type="InterPro" id="IPR002065">
    <property type="entry name" value="TPX"/>
</dbReference>
<reference evidence="5 7" key="1">
    <citation type="submission" date="2014-07" db="EMBL/GenBank/DDBJ databases">
        <title>Porphyromonadaceae bacterium OUH 308042 = ATCC BAA-2681 = DSM 28342 draft genome.</title>
        <authorList>
            <person name="Sydenham T.V."/>
            <person name="Hasman H."/>
            <person name="Justensen U.S."/>
        </authorList>
    </citation>
    <scope>NUCLEOTIDE SEQUENCE [LARGE SCALE GENOMIC DNA]</scope>
    <source>
        <strain evidence="5 7">OUH 308042</strain>
    </source>
</reference>
<dbReference type="EMBL" id="JPIU01000038">
    <property type="protein sequence ID" value="KIO44743.1"/>
    <property type="molecule type" value="Genomic_DNA"/>
</dbReference>
<comment type="caution">
    <text evidence="5">The sequence shown here is derived from an EMBL/GenBank/DDBJ whole genome shotgun (WGS) entry which is preliminary data.</text>
</comment>
<evidence type="ECO:0000313" key="5">
    <source>
        <dbReference type="EMBL" id="KIO44743.1"/>
    </source>
</evidence>
<dbReference type="EMBL" id="JPIT01000032">
    <property type="protein sequence ID" value="KIO43028.1"/>
    <property type="molecule type" value="Genomic_DNA"/>
</dbReference>
<evidence type="ECO:0000313" key="4">
    <source>
        <dbReference type="EMBL" id="KIO43028.1"/>
    </source>
</evidence>
<dbReference type="PROSITE" id="PS51352">
    <property type="entry name" value="THIOREDOXIN_2"/>
    <property type="match status" value="1"/>
</dbReference>
<dbReference type="PANTHER" id="PTHR43110">
    <property type="entry name" value="THIOL PEROXIDASE"/>
    <property type="match status" value="1"/>
</dbReference>
<dbReference type="CDD" id="cd03014">
    <property type="entry name" value="PRX_Atyp2cys"/>
    <property type="match status" value="1"/>
</dbReference>